<comment type="caution">
    <text evidence="1">The sequence shown here is derived from an EMBL/GenBank/DDBJ whole genome shotgun (WGS) entry which is preliminary data.</text>
</comment>
<dbReference type="Proteomes" id="UP000019241">
    <property type="component" value="Unassembled WGS sequence"/>
</dbReference>
<gene>
    <name evidence="1" type="ORF">MCOL2_18414</name>
</gene>
<evidence type="ECO:0000313" key="1">
    <source>
        <dbReference type="EMBL" id="EUJ47260.1"/>
    </source>
</evidence>
<dbReference type="AlphaFoldDB" id="W7DDQ2"/>
<organism evidence="1 2">
    <name type="scientific">Listeria fleischmannii FSL S10-1203</name>
    <dbReference type="NCBI Taxonomy" id="1265822"/>
    <lineage>
        <taxon>Bacteria</taxon>
        <taxon>Bacillati</taxon>
        <taxon>Bacillota</taxon>
        <taxon>Bacilli</taxon>
        <taxon>Bacillales</taxon>
        <taxon>Listeriaceae</taxon>
        <taxon>Listeria</taxon>
    </lineage>
</organism>
<reference evidence="1 2" key="1">
    <citation type="submission" date="2012-12" db="EMBL/GenBank/DDBJ databases">
        <title>Novel taxa of Listeriaceae from agricultural environments in the United States.</title>
        <authorList>
            <person name="den Bakker H.C."/>
            <person name="Allred A."/>
            <person name="Warchocki S."/>
            <person name="Wright E.M."/>
            <person name="Burrell A."/>
            <person name="Nightingale K.K."/>
            <person name="Kephart D."/>
            <person name="Wiedmann M."/>
        </authorList>
    </citation>
    <scope>NUCLEOTIDE SEQUENCE [LARGE SCALE GENOMIC DNA]</scope>
    <source>
        <strain evidence="1 2">FSL S10-1203</strain>
    </source>
</reference>
<sequence>MRIPSRPDDKAYLNHVTDSNRLTFSEKKETPIFKTKFTESEIRGFSPCFFEIAVRVEEDE</sequence>
<dbReference type="EMBL" id="AODM01000071">
    <property type="protein sequence ID" value="EUJ47260.1"/>
    <property type="molecule type" value="Genomic_DNA"/>
</dbReference>
<evidence type="ECO:0000313" key="2">
    <source>
        <dbReference type="Proteomes" id="UP000019241"/>
    </source>
</evidence>
<dbReference type="RefSeq" id="WP_036065007.1">
    <property type="nucleotide sequence ID" value="NZ_AODM01000071.1"/>
</dbReference>
<proteinExistence type="predicted"/>
<name>W7DDQ2_9LIST</name>
<accession>W7DDQ2</accession>
<protein>
    <submittedName>
        <fullName evidence="1">Uncharacterized protein</fullName>
    </submittedName>
</protein>